<protein>
    <submittedName>
        <fullName evidence="1">Uncharacterized protein</fullName>
    </submittedName>
</protein>
<name>A0A0K2VC44_LEPSM</name>
<proteinExistence type="predicted"/>
<feature type="non-terminal residue" evidence="1">
    <location>
        <position position="1"/>
    </location>
</feature>
<evidence type="ECO:0000313" key="1">
    <source>
        <dbReference type="EMBL" id="CDW47855.1"/>
    </source>
</evidence>
<reference evidence="1" key="1">
    <citation type="submission" date="2014-05" db="EMBL/GenBank/DDBJ databases">
        <authorList>
            <person name="Chronopoulou M."/>
        </authorList>
    </citation>
    <scope>NUCLEOTIDE SEQUENCE</scope>
    <source>
        <tissue evidence="1">Whole organism</tissue>
    </source>
</reference>
<organism evidence="1">
    <name type="scientific">Lepeophtheirus salmonis</name>
    <name type="common">Salmon louse</name>
    <name type="synonym">Caligus salmonis</name>
    <dbReference type="NCBI Taxonomy" id="72036"/>
    <lineage>
        <taxon>Eukaryota</taxon>
        <taxon>Metazoa</taxon>
        <taxon>Ecdysozoa</taxon>
        <taxon>Arthropoda</taxon>
        <taxon>Crustacea</taxon>
        <taxon>Multicrustacea</taxon>
        <taxon>Hexanauplia</taxon>
        <taxon>Copepoda</taxon>
        <taxon>Siphonostomatoida</taxon>
        <taxon>Caligidae</taxon>
        <taxon>Lepeophtheirus</taxon>
    </lineage>
</organism>
<sequence length="63" mass="7139">RISTVLKGCLGSLWQIICVTNHKRCQLKIEKTNSPGYPFLVVDFVCSVWPLSSTDLNQIDIFL</sequence>
<dbReference type="EMBL" id="HACA01030494">
    <property type="protein sequence ID" value="CDW47855.1"/>
    <property type="molecule type" value="Transcribed_RNA"/>
</dbReference>
<accession>A0A0K2VC44</accession>
<dbReference type="AlphaFoldDB" id="A0A0K2VC44"/>